<proteinExistence type="predicted"/>
<sequence>MVRALAARMIGRFLDAGHGVDWVAGDEVYGGNPNTESWRTLTPSTELVGRCRQRSAIDLIKMRPDLKALA</sequence>
<evidence type="ECO:0000313" key="1">
    <source>
        <dbReference type="EMBL" id="MPY34164.1"/>
    </source>
</evidence>
<accession>A0A5N8VJ91</accession>
<name>A0A5N8VJ91_9ACTN</name>
<dbReference type="OrthoDB" id="4954307at2"/>
<keyword evidence="2" id="KW-1185">Reference proteome</keyword>
<comment type="caution">
    <text evidence="1">The sequence shown here is derived from an EMBL/GenBank/DDBJ whole genome shotgun (WGS) entry which is preliminary data.</text>
</comment>
<protein>
    <submittedName>
        <fullName evidence="1">Uncharacterized protein</fullName>
    </submittedName>
</protein>
<dbReference type="AlphaFoldDB" id="A0A5N8VJ91"/>
<organism evidence="1 2">
    <name type="scientific">Streptomyces adustus</name>
    <dbReference type="NCBI Taxonomy" id="1609272"/>
    <lineage>
        <taxon>Bacteria</taxon>
        <taxon>Bacillati</taxon>
        <taxon>Actinomycetota</taxon>
        <taxon>Actinomycetes</taxon>
        <taxon>Kitasatosporales</taxon>
        <taxon>Streptomycetaceae</taxon>
        <taxon>Streptomyces</taxon>
    </lineage>
</organism>
<dbReference type="Proteomes" id="UP000325849">
    <property type="component" value="Unassembled WGS sequence"/>
</dbReference>
<reference evidence="1 2" key="1">
    <citation type="submission" date="2019-07" db="EMBL/GenBank/DDBJ databases">
        <title>New species of Amycolatopsis and Streptomyces.</title>
        <authorList>
            <person name="Duangmal K."/>
            <person name="Teo W.F.A."/>
            <person name="Lipun K."/>
        </authorList>
    </citation>
    <scope>NUCLEOTIDE SEQUENCE [LARGE SCALE GENOMIC DNA]</scope>
    <source>
        <strain evidence="1 2">NBRC 109810</strain>
    </source>
</reference>
<gene>
    <name evidence="1" type="ORF">FNH09_23810</name>
</gene>
<dbReference type="EMBL" id="VJZD01000102">
    <property type="protein sequence ID" value="MPY34164.1"/>
    <property type="molecule type" value="Genomic_DNA"/>
</dbReference>
<evidence type="ECO:0000313" key="2">
    <source>
        <dbReference type="Proteomes" id="UP000325849"/>
    </source>
</evidence>